<keyword evidence="1" id="KW-0812">Transmembrane</keyword>
<keyword evidence="1" id="KW-1133">Transmembrane helix</keyword>
<keyword evidence="1" id="KW-0472">Membrane</keyword>
<dbReference type="Proteomes" id="UP000664167">
    <property type="component" value="Unassembled WGS sequence"/>
</dbReference>
<reference evidence="2" key="1">
    <citation type="submission" date="2021-03" db="EMBL/GenBank/DDBJ databases">
        <title>Streptomyces poriferae sp. nov., a novel marine sponge-derived Actinobacteria species with anti-MRSA activity.</title>
        <authorList>
            <person name="Sandoval-Powers M."/>
            <person name="Kralova S."/>
            <person name="Nguyen G.-S."/>
            <person name="Fawwal D."/>
            <person name="Degnes K."/>
            <person name="Klinkenberg G."/>
            <person name="Sletta H."/>
            <person name="Wentzel A."/>
            <person name="Liles M.R."/>
        </authorList>
    </citation>
    <scope>NUCLEOTIDE SEQUENCE</scope>
    <source>
        <strain evidence="2">DSM 41794</strain>
    </source>
</reference>
<dbReference type="EMBL" id="JAFLRJ010000169">
    <property type="protein sequence ID" value="MBO0513852.1"/>
    <property type="molecule type" value="Genomic_DNA"/>
</dbReference>
<evidence type="ECO:0000313" key="3">
    <source>
        <dbReference type="Proteomes" id="UP000664167"/>
    </source>
</evidence>
<sequence>MKAVRAVEAGSAAWPRRAAAAVALIACAVTAVVCAALVSVDPAPAAGDILLFAGAAGIGSFSVALGLFVARRRPRNPVGPLLALTGLMPPLIIGLDTYKGAGLARGRPLPGAEVLNQLTAGWWTLWYVPVMLLVLLFPDGRLPAGSR</sequence>
<feature type="transmembrane region" description="Helical" evidence="1">
    <location>
        <begin position="81"/>
        <end position="100"/>
    </location>
</feature>
<dbReference type="AlphaFoldDB" id="A0A939FAF5"/>
<comment type="caution">
    <text evidence="2">The sequence shown here is derived from an EMBL/GenBank/DDBJ whole genome shotgun (WGS) entry which is preliminary data.</text>
</comment>
<gene>
    <name evidence="2" type="ORF">J0695_18915</name>
</gene>
<feature type="transmembrane region" description="Helical" evidence="1">
    <location>
        <begin position="50"/>
        <end position="69"/>
    </location>
</feature>
<organism evidence="2 3">
    <name type="scientific">Streptomyces beijiangensis</name>
    <dbReference type="NCBI Taxonomy" id="163361"/>
    <lineage>
        <taxon>Bacteria</taxon>
        <taxon>Bacillati</taxon>
        <taxon>Actinomycetota</taxon>
        <taxon>Actinomycetes</taxon>
        <taxon>Kitasatosporales</taxon>
        <taxon>Streptomycetaceae</taxon>
        <taxon>Streptomyces</taxon>
    </lineage>
</organism>
<evidence type="ECO:0000313" key="2">
    <source>
        <dbReference type="EMBL" id="MBO0513852.1"/>
    </source>
</evidence>
<proteinExistence type="predicted"/>
<protein>
    <submittedName>
        <fullName evidence="2">Uncharacterized protein</fullName>
    </submittedName>
</protein>
<evidence type="ECO:0000256" key="1">
    <source>
        <dbReference type="SAM" id="Phobius"/>
    </source>
</evidence>
<feature type="transmembrane region" description="Helical" evidence="1">
    <location>
        <begin position="120"/>
        <end position="137"/>
    </location>
</feature>
<accession>A0A939FAF5</accession>
<keyword evidence="3" id="KW-1185">Reference proteome</keyword>
<feature type="non-terminal residue" evidence="2">
    <location>
        <position position="147"/>
    </location>
</feature>
<name>A0A939FAF5_9ACTN</name>